<dbReference type="PANTHER" id="PTHR46494:SF1">
    <property type="entry name" value="CORA FAMILY METAL ION TRANSPORTER (EUROFUNG)"/>
    <property type="match status" value="1"/>
</dbReference>
<evidence type="ECO:0000256" key="1">
    <source>
        <dbReference type="ARBA" id="ARBA00004651"/>
    </source>
</evidence>
<keyword evidence="5 8" id="KW-0812">Transmembrane</keyword>
<comment type="similarity">
    <text evidence="2 8">Belongs to the CorA metal ion transporter (MIT) (TC 1.A.35) family.</text>
</comment>
<feature type="transmembrane region" description="Helical" evidence="8">
    <location>
        <begin position="265"/>
        <end position="283"/>
    </location>
</feature>
<evidence type="ECO:0000256" key="4">
    <source>
        <dbReference type="ARBA" id="ARBA00022475"/>
    </source>
</evidence>
<keyword evidence="10" id="KW-1185">Reference proteome</keyword>
<dbReference type="AlphaFoldDB" id="A0A1M4YPR0"/>
<evidence type="ECO:0000256" key="7">
    <source>
        <dbReference type="ARBA" id="ARBA00023136"/>
    </source>
</evidence>
<evidence type="ECO:0000256" key="2">
    <source>
        <dbReference type="ARBA" id="ARBA00009765"/>
    </source>
</evidence>
<comment type="function">
    <text evidence="8">Mediates influx of magnesium ions.</text>
</comment>
<dbReference type="GO" id="GO:0005886">
    <property type="term" value="C:plasma membrane"/>
    <property type="evidence" value="ECO:0007669"/>
    <property type="project" value="UniProtKB-SubCell"/>
</dbReference>
<gene>
    <name evidence="8" type="primary">corA</name>
    <name evidence="9" type="ORF">SAMN02745133_01756</name>
</gene>
<dbReference type="Proteomes" id="UP000184148">
    <property type="component" value="Unassembled WGS sequence"/>
</dbReference>
<keyword evidence="4 8" id="KW-1003">Cell membrane</keyword>
<keyword evidence="8" id="KW-0406">Ion transport</keyword>
<dbReference type="InterPro" id="IPR004488">
    <property type="entry name" value="Mg/Co-transport_prot_CorA"/>
</dbReference>
<dbReference type="NCBIfam" id="TIGR00383">
    <property type="entry name" value="corA"/>
    <property type="match status" value="1"/>
</dbReference>
<dbReference type="Pfam" id="PF01544">
    <property type="entry name" value="CorA"/>
    <property type="match status" value="1"/>
</dbReference>
<dbReference type="OrthoDB" id="9803416at2"/>
<name>A0A1M4YPR0_9FIRM</name>
<keyword evidence="7 8" id="KW-0472">Membrane</keyword>
<accession>A0A1M4YPR0</accession>
<sequence>MIKTYLYDHTEKKMRHDISLDNLHQVLAHKENLLWVDLYNFSEQELKYVANAFGFHELAVEDCMHYSPRAKLDKYDDYHFLVIHAIRYNEERDEEIMLVQLNIFLGENYVVTVHKNTLPSLGRMAKICLTDTKVSNKGKDFFLYSIIDGLVDEYFPVLDRIGDRIEDLEDEIYEKPSRETTDEFLALKRTILTMRRAITPQRKIFYNISSSSFAISEDNQPYYLDLKDHLERISDTIDGYKDLVDGALATYSSIISARTNETMRVLTVISTIFMPLTFVTGFFGMNVPLPDQDSVWSTVSITIGLILVSMWMIVIFRQKKWM</sequence>
<dbReference type="Gene3D" id="1.20.58.340">
    <property type="entry name" value="Magnesium transport protein CorA, transmembrane region"/>
    <property type="match status" value="2"/>
</dbReference>
<evidence type="ECO:0000256" key="5">
    <source>
        <dbReference type="ARBA" id="ARBA00022692"/>
    </source>
</evidence>
<keyword evidence="6 8" id="KW-1133">Transmembrane helix</keyword>
<dbReference type="CDD" id="cd12822">
    <property type="entry name" value="TmCorA-like"/>
    <property type="match status" value="1"/>
</dbReference>
<evidence type="ECO:0000256" key="3">
    <source>
        <dbReference type="ARBA" id="ARBA00022448"/>
    </source>
</evidence>
<evidence type="ECO:0000313" key="9">
    <source>
        <dbReference type="EMBL" id="SHF07386.1"/>
    </source>
</evidence>
<dbReference type="RefSeq" id="WP_073238782.1">
    <property type="nucleotide sequence ID" value="NZ_FQUY01000011.1"/>
</dbReference>
<reference evidence="10" key="1">
    <citation type="submission" date="2016-11" db="EMBL/GenBank/DDBJ databases">
        <authorList>
            <person name="Varghese N."/>
            <person name="Submissions S."/>
        </authorList>
    </citation>
    <scope>NUCLEOTIDE SEQUENCE [LARGE SCALE GENOMIC DNA]</scope>
    <source>
        <strain evidence="10">DSM 12395</strain>
    </source>
</reference>
<dbReference type="SUPFAM" id="SSF144083">
    <property type="entry name" value="Magnesium transport protein CorA, transmembrane region"/>
    <property type="match status" value="1"/>
</dbReference>
<proteinExistence type="inferred from homology"/>
<organism evidence="9 10">
    <name type="scientific">Desulforamulus putei DSM 12395</name>
    <dbReference type="NCBI Taxonomy" id="1121429"/>
    <lineage>
        <taxon>Bacteria</taxon>
        <taxon>Bacillati</taxon>
        <taxon>Bacillota</taxon>
        <taxon>Clostridia</taxon>
        <taxon>Eubacteriales</taxon>
        <taxon>Peptococcaceae</taxon>
        <taxon>Desulforamulus</taxon>
    </lineage>
</organism>
<protein>
    <recommendedName>
        <fullName evidence="8">Magnesium transport protein CorA</fullName>
    </recommendedName>
</protein>
<feature type="transmembrane region" description="Helical" evidence="8">
    <location>
        <begin position="295"/>
        <end position="316"/>
    </location>
</feature>
<dbReference type="GO" id="GO:0015087">
    <property type="term" value="F:cobalt ion transmembrane transporter activity"/>
    <property type="evidence" value="ECO:0007669"/>
    <property type="project" value="UniProtKB-UniRule"/>
</dbReference>
<dbReference type="SUPFAM" id="SSF143865">
    <property type="entry name" value="CorA soluble domain-like"/>
    <property type="match status" value="1"/>
</dbReference>
<dbReference type="GO" id="GO:0015095">
    <property type="term" value="F:magnesium ion transmembrane transporter activity"/>
    <property type="evidence" value="ECO:0007669"/>
    <property type="project" value="UniProtKB-UniRule"/>
</dbReference>
<keyword evidence="3 8" id="KW-0813">Transport</keyword>
<evidence type="ECO:0000256" key="6">
    <source>
        <dbReference type="ARBA" id="ARBA00022989"/>
    </source>
</evidence>
<dbReference type="GO" id="GO:0000287">
    <property type="term" value="F:magnesium ion binding"/>
    <property type="evidence" value="ECO:0007669"/>
    <property type="project" value="TreeGrafter"/>
</dbReference>
<dbReference type="EMBL" id="FQUY01000011">
    <property type="protein sequence ID" value="SHF07386.1"/>
    <property type="molecule type" value="Genomic_DNA"/>
</dbReference>
<evidence type="ECO:0000313" key="10">
    <source>
        <dbReference type="Proteomes" id="UP000184148"/>
    </source>
</evidence>
<dbReference type="GO" id="GO:0050897">
    <property type="term" value="F:cobalt ion binding"/>
    <property type="evidence" value="ECO:0007669"/>
    <property type="project" value="TreeGrafter"/>
</dbReference>
<comment type="subcellular location">
    <subcellularLocation>
        <location evidence="1">Cell membrane</location>
        <topology evidence="1">Multi-pass membrane protein</topology>
    </subcellularLocation>
    <subcellularLocation>
        <location evidence="8">Membrane</location>
        <topology evidence="8">Multi-pass membrane protein</topology>
    </subcellularLocation>
</comment>
<dbReference type="InterPro" id="IPR045861">
    <property type="entry name" value="CorA_cytoplasmic_dom"/>
</dbReference>
<dbReference type="InterPro" id="IPR002523">
    <property type="entry name" value="MgTranspt_CorA/ZnTranspt_ZntB"/>
</dbReference>
<dbReference type="STRING" id="1121429.SAMN02745133_01756"/>
<dbReference type="InterPro" id="IPR045863">
    <property type="entry name" value="CorA_TM1_TM2"/>
</dbReference>
<dbReference type="Gene3D" id="3.30.460.20">
    <property type="entry name" value="CorA soluble domain-like"/>
    <property type="match status" value="1"/>
</dbReference>
<keyword evidence="8" id="KW-0460">Magnesium</keyword>
<evidence type="ECO:0000256" key="8">
    <source>
        <dbReference type="RuleBase" id="RU362010"/>
    </source>
</evidence>
<dbReference type="PANTHER" id="PTHR46494">
    <property type="entry name" value="CORA FAMILY METAL ION TRANSPORTER (EUROFUNG)"/>
    <property type="match status" value="1"/>
</dbReference>